<evidence type="ECO:0000259" key="1">
    <source>
        <dbReference type="Pfam" id="PF00005"/>
    </source>
</evidence>
<gene>
    <name evidence="2" type="ORF">HMPREF9473_03294</name>
</gene>
<evidence type="ECO:0000313" key="2">
    <source>
        <dbReference type="EMBL" id="EHI58601.1"/>
    </source>
</evidence>
<dbReference type="EMBL" id="ADLN01000092">
    <property type="protein sequence ID" value="EHI58601.1"/>
    <property type="molecule type" value="Genomic_DNA"/>
</dbReference>
<accession>G5IIG6</accession>
<sequence length="194" mass="22757">MLKINNFKVYHSDMAIDISVEKKCNVLVGKNGSGKTTLLDYISGLKKEKGTVITGNENLVYMNQSMFFFDRLRVHEFVKFFYRLDNIKNYRQTLVSFNEAYGNRFDLDKLWEKQIGMLSGGEKKLLYFLLIMSLDKSWYLLDEPFAGVDEDGQKLMCEIINKRNSEHRGMIIVLHEMEMLRQLDDYSVMKLDFG</sequence>
<dbReference type="GO" id="GO:0005524">
    <property type="term" value="F:ATP binding"/>
    <property type="evidence" value="ECO:0007669"/>
    <property type="project" value="InterPro"/>
</dbReference>
<evidence type="ECO:0000313" key="3">
    <source>
        <dbReference type="Proteomes" id="UP000005384"/>
    </source>
</evidence>
<dbReference type="SUPFAM" id="SSF52540">
    <property type="entry name" value="P-loop containing nucleoside triphosphate hydrolases"/>
    <property type="match status" value="1"/>
</dbReference>
<proteinExistence type="predicted"/>
<dbReference type="HOGENOM" id="CLU_000604_1_2_9"/>
<dbReference type="Pfam" id="PF00005">
    <property type="entry name" value="ABC_tran"/>
    <property type="match status" value="1"/>
</dbReference>
<dbReference type="InterPro" id="IPR027417">
    <property type="entry name" value="P-loop_NTPase"/>
</dbReference>
<dbReference type="PATRIC" id="fig|742737.3.peg.3272"/>
<keyword evidence="3" id="KW-1185">Reference proteome</keyword>
<dbReference type="GO" id="GO:0016887">
    <property type="term" value="F:ATP hydrolysis activity"/>
    <property type="evidence" value="ECO:0007669"/>
    <property type="project" value="InterPro"/>
</dbReference>
<name>G5IIG6_9FIRM</name>
<reference evidence="2 3" key="1">
    <citation type="submission" date="2011-08" db="EMBL/GenBank/DDBJ databases">
        <title>The Genome Sequence of Clostridium hathewayi WAL-18680.</title>
        <authorList>
            <consortium name="The Broad Institute Genome Sequencing Platform"/>
            <person name="Earl A."/>
            <person name="Ward D."/>
            <person name="Feldgarden M."/>
            <person name="Gevers D."/>
            <person name="Finegold S.M."/>
            <person name="Summanen P.H."/>
            <person name="Molitoris D.R."/>
            <person name="Song M."/>
            <person name="Daigneault M."/>
            <person name="Allen-Vercoe E."/>
            <person name="Young S.K."/>
            <person name="Zeng Q."/>
            <person name="Gargeya S."/>
            <person name="Fitzgerald M."/>
            <person name="Haas B."/>
            <person name="Abouelleil A."/>
            <person name="Alvarado L."/>
            <person name="Arachchi H.M."/>
            <person name="Berlin A."/>
            <person name="Brown A."/>
            <person name="Chapman S.B."/>
            <person name="Chen Z."/>
            <person name="Dunbar C."/>
            <person name="Freedman E."/>
            <person name="Gearin G."/>
            <person name="Gellesch M."/>
            <person name="Goldberg J."/>
            <person name="Griggs A."/>
            <person name="Gujja S."/>
            <person name="Heiman D."/>
            <person name="Howarth C."/>
            <person name="Larson L."/>
            <person name="Lui A."/>
            <person name="MacDonald P.J.P."/>
            <person name="Montmayeur A."/>
            <person name="Murphy C."/>
            <person name="Neiman D."/>
            <person name="Pearson M."/>
            <person name="Priest M."/>
            <person name="Roberts A."/>
            <person name="Saif S."/>
            <person name="Shea T."/>
            <person name="Shenoy N."/>
            <person name="Sisk P."/>
            <person name="Stolte C."/>
            <person name="Sykes S."/>
            <person name="Wortman J."/>
            <person name="Nusbaum C."/>
            <person name="Birren B."/>
        </authorList>
    </citation>
    <scope>NUCLEOTIDE SEQUENCE [LARGE SCALE GENOMIC DNA]</scope>
    <source>
        <strain evidence="2 3">WAL-18680</strain>
    </source>
</reference>
<dbReference type="Gene3D" id="3.40.50.300">
    <property type="entry name" value="P-loop containing nucleotide triphosphate hydrolases"/>
    <property type="match status" value="1"/>
</dbReference>
<dbReference type="Proteomes" id="UP000005384">
    <property type="component" value="Unassembled WGS sequence"/>
</dbReference>
<dbReference type="InterPro" id="IPR003439">
    <property type="entry name" value="ABC_transporter-like_ATP-bd"/>
</dbReference>
<comment type="caution">
    <text evidence="2">The sequence shown here is derived from an EMBL/GenBank/DDBJ whole genome shotgun (WGS) entry which is preliminary data.</text>
</comment>
<organism evidence="2 3">
    <name type="scientific">Hungatella hathewayi WAL-18680</name>
    <dbReference type="NCBI Taxonomy" id="742737"/>
    <lineage>
        <taxon>Bacteria</taxon>
        <taxon>Bacillati</taxon>
        <taxon>Bacillota</taxon>
        <taxon>Clostridia</taxon>
        <taxon>Lachnospirales</taxon>
        <taxon>Lachnospiraceae</taxon>
        <taxon>Hungatella</taxon>
    </lineage>
</organism>
<dbReference type="PANTHER" id="PTHR43850">
    <property type="entry name" value="ABC TRANSPORTER ATP-BINDING PROTEIN MA_4021-RELATED"/>
    <property type="match status" value="1"/>
</dbReference>
<dbReference type="PANTHER" id="PTHR43850:SF2">
    <property type="entry name" value="ABC TRANSPORTER ATP-BINDING PROTEIN MA_4021-RELATED"/>
    <property type="match status" value="1"/>
</dbReference>
<feature type="domain" description="ABC transporter" evidence="1">
    <location>
        <begin position="23"/>
        <end position="146"/>
    </location>
</feature>
<dbReference type="AlphaFoldDB" id="G5IIG6"/>
<protein>
    <recommendedName>
        <fullName evidence="1">ABC transporter domain-containing protein</fullName>
    </recommendedName>
</protein>